<feature type="transmembrane region" description="Helical" evidence="11">
    <location>
        <begin position="1576"/>
        <end position="1600"/>
    </location>
</feature>
<evidence type="ECO:0000259" key="15">
    <source>
        <dbReference type="PROSITE" id="PS51233"/>
    </source>
</evidence>
<keyword evidence="11" id="KW-0812">Transmembrane</keyword>
<evidence type="ECO:0000256" key="7">
    <source>
        <dbReference type="ARBA" id="ARBA00023180"/>
    </source>
</evidence>
<evidence type="ECO:0000313" key="16">
    <source>
        <dbReference type="EMBL" id="KAK7478681.1"/>
    </source>
</evidence>
<keyword evidence="2 9" id="KW-0245">EGF-like domain</keyword>
<dbReference type="Pfam" id="PF07645">
    <property type="entry name" value="EGF_CA"/>
    <property type="match status" value="7"/>
</dbReference>
<dbReference type="SMART" id="SM00539">
    <property type="entry name" value="NIDO"/>
    <property type="match status" value="1"/>
</dbReference>
<dbReference type="Pfam" id="PF06119">
    <property type="entry name" value="NIDO"/>
    <property type="match status" value="1"/>
</dbReference>
<sequence>CATRLLTSPSGTVESPGYPDPLTEDVECKWIISVEPGHVIDFTFDVFKVGIDAKVSCSADGVPAYVELMDGEVHAATKRIGRYCNRNDKPATVTTTGSHLTVVFLMNNPSGNVNGSPDHVFQASYTSRKSNDLFPYGPYSHNLKLEKSVSERIDLGVKDKDGIPVPGGIPIGNQRVNRAVVHDDGQVSFYKAGETTRYHYIRVYGADLSYDAASDAGVRYNDKVSCSEPDNKGICDKANEDVRLYKPDGNFEASVLLVASWYKAGDKTSTHRGVATFQVAIASDFDNTYAVVYYEKGEMGWTESNSPFTDINIGIGIFSNGDTRYKPMEYSKTKEACFLDILKGNTGRKGTYFYELGTEPPSAERDCRDWQARNRNRAAERKQGFDRLPSCPCGERWIREIGGWVATPADERPGGTCYRLSMMGSRNLLPYSKLCCYRSGSFITNAPDAGSCTAYNPAFTYMYADYLQEDKLAYQACCKDSSSDGLCEAFYALRPTGDCASETFYSAETQRPPPRRRRSTTSGDPHIITFDEKDYVFNGWGEYTMMTLNTPDVNFTLQGRTDLAETESGQLCNATVFAAFGAEENGVRMFVGLDPGNKSSLIIYANGTDYSFQFQNNTDFLVDTEDFQLARDINVLYASFPSGISIGVSVRIKSLAVSVSLPFAFQGQTLGLLGNNNGKKEDDLVLPDGTMLPNNLTERQIFEQFGQVSQSDSVMRYGPREGPANYTHPDFMPIFLDEQPADVRKGAEAVCGPSNFPCIYDYFATGSSAFALDSKQVKDKADETNVLIRNTVPRIEVPRIVNVTSGIEETFSLQGHDDDNDEITYHVEEDGTGAVQIDSITGLVRFVPDALQPFVARFFVKDSHNVPSPALSPIIIICSGCSGHGSCDYSRYSFTDRGNYNFQFAACVCEPAWDGLDCEKDRDGCIGNPCLEQQTCTDLTPDRQGRSSVGYDCGPCPEGYRTDPVSQNCVDVDECSMDKCEMDCFNTAGTYACSCNAGYRLDNNGHTCWDINECREKTDNCEQICTNTLGSYECQCEEGYTLDSSGTKCLQDKETASVCRNAGCSQGCKKSSDGIASQCFCRPGYDLDLTDNKTCVDHDECLDGICSQQCYNFVGGFGCYCNHGYQISDDRRTCVPCPPLRYGSDCELTCRCEGRGTGCHPVTGCVCEDGWSGAHCEDDVDECSRIPSVCGDSQLCINTKGSYVCRCPDGYTLTSEGTACTDIDECGEDSLLSTCGSLERCVNVPGTFYCECLRGFRRTDNECTDIDECASSKNDCEQICVNVPGTYNCECYYVSDVCAEQGLACTHGCTLSDVDDRAFCFCRTGYQLDTSDLQTCVDIDECSTNVCDQQCENSPGSYRCLCNKGFTLNSRTGTCEASVAASCRRNDCPTQNGGCSEEKCFCNNGYALTSDNKCLLTDVDWCAVAQCGQDCEETRDGKSFICSCRPGYLLQNDGTSCEGQKTVKVSFILEGVIVEQADLSDTNSESYSLWSRSATQALDRWLRPKVRGFVSVTILALRVGSLVIDTEIVVDETNSDAVPTLSMALLDLAGDSLAVNNQMGNVKVAINDVDAEDNTLTIVLAIVISLIVIIAIIVIVLYILKRRKKKSATITDTCEEDPGAKSGKGASDNDNLTDIATEEHNALLSTMPDPPRQSSGNIPGQFPNPLYGASQHPPEKLDSSEASPADRPHSASSNVSATGGTDGRDTTVIQATGENTTSAIGTDQKSETDP</sequence>
<dbReference type="SMART" id="SM00216">
    <property type="entry name" value="VWD"/>
    <property type="match status" value="1"/>
</dbReference>
<feature type="compositionally biased region" description="Polar residues" evidence="10">
    <location>
        <begin position="1707"/>
        <end position="1723"/>
    </location>
</feature>
<dbReference type="Gene3D" id="2.10.25.10">
    <property type="entry name" value="Laminin"/>
    <property type="match status" value="11"/>
</dbReference>
<evidence type="ECO:0000259" key="13">
    <source>
        <dbReference type="PROSITE" id="PS50026"/>
    </source>
</evidence>
<dbReference type="SMART" id="SM00179">
    <property type="entry name" value="EGF_CA"/>
    <property type="match status" value="9"/>
</dbReference>
<dbReference type="SUPFAM" id="SSF57196">
    <property type="entry name" value="EGF/Laminin"/>
    <property type="match status" value="3"/>
</dbReference>
<feature type="domain" description="VWFD" evidence="15">
    <location>
        <begin position="517"/>
        <end position="714"/>
    </location>
</feature>
<keyword evidence="4" id="KW-0677">Repeat</keyword>
<feature type="domain" description="AMOP" evidence="14">
    <location>
        <begin position="359"/>
        <end position="494"/>
    </location>
</feature>
<proteinExistence type="predicted"/>
<feature type="domain" description="CUB" evidence="12">
    <location>
        <begin position="1"/>
        <end position="128"/>
    </location>
</feature>
<dbReference type="InterPro" id="IPR000082">
    <property type="entry name" value="SEA_dom"/>
</dbReference>
<evidence type="ECO:0000256" key="5">
    <source>
        <dbReference type="ARBA" id="ARBA00023136"/>
    </source>
</evidence>
<keyword evidence="17" id="KW-1185">Reference proteome</keyword>
<dbReference type="PANTHER" id="PTHR24050">
    <property type="entry name" value="PA14 DOMAIN-CONTAINING PROTEIN"/>
    <property type="match status" value="1"/>
</dbReference>
<keyword evidence="5 11" id="KW-0472">Membrane</keyword>
<comment type="caution">
    <text evidence="9">Lacks conserved residue(s) required for the propagation of feature annotation.</text>
</comment>
<dbReference type="SUPFAM" id="SSF49854">
    <property type="entry name" value="Spermadhesin, CUB domain"/>
    <property type="match status" value="1"/>
</dbReference>
<dbReference type="FunFam" id="2.10.25.10:FF:000038">
    <property type="entry name" value="Fibrillin 2"/>
    <property type="match status" value="1"/>
</dbReference>
<keyword evidence="7" id="KW-0325">Glycoprotein</keyword>
<feature type="region of interest" description="Disordered" evidence="10">
    <location>
        <begin position="505"/>
        <end position="524"/>
    </location>
</feature>
<dbReference type="InterPro" id="IPR049883">
    <property type="entry name" value="NOTCH1_EGF-like"/>
</dbReference>
<feature type="disulfide bond" evidence="8">
    <location>
        <begin position="1"/>
        <end position="28"/>
    </location>
</feature>
<name>A0ABD0JV32_9CAEN</name>
<organism evidence="16 17">
    <name type="scientific">Batillaria attramentaria</name>
    <dbReference type="NCBI Taxonomy" id="370345"/>
    <lineage>
        <taxon>Eukaryota</taxon>
        <taxon>Metazoa</taxon>
        <taxon>Spiralia</taxon>
        <taxon>Lophotrochozoa</taxon>
        <taxon>Mollusca</taxon>
        <taxon>Gastropoda</taxon>
        <taxon>Caenogastropoda</taxon>
        <taxon>Sorbeoconcha</taxon>
        <taxon>Cerithioidea</taxon>
        <taxon>Batillariidae</taxon>
        <taxon>Batillaria</taxon>
    </lineage>
</organism>
<dbReference type="PROSITE" id="PS01186">
    <property type="entry name" value="EGF_2"/>
    <property type="match status" value="5"/>
</dbReference>
<evidence type="ECO:0000256" key="1">
    <source>
        <dbReference type="ARBA" id="ARBA00004370"/>
    </source>
</evidence>
<dbReference type="PROSITE" id="PS50856">
    <property type="entry name" value="AMOP"/>
    <property type="match status" value="1"/>
</dbReference>
<keyword evidence="11" id="KW-1133">Transmembrane helix</keyword>
<dbReference type="InterPro" id="IPR000859">
    <property type="entry name" value="CUB_dom"/>
</dbReference>
<keyword evidence="6 8" id="KW-1015">Disulfide bond</keyword>
<feature type="non-terminal residue" evidence="16">
    <location>
        <position position="1"/>
    </location>
</feature>
<feature type="region of interest" description="Disordered" evidence="10">
    <location>
        <begin position="1609"/>
        <end position="1632"/>
    </location>
</feature>
<dbReference type="PROSITE" id="PS50026">
    <property type="entry name" value="EGF_3"/>
    <property type="match status" value="4"/>
</dbReference>
<dbReference type="InterPro" id="IPR001881">
    <property type="entry name" value="EGF-like_Ca-bd_dom"/>
</dbReference>
<evidence type="ECO:0000256" key="4">
    <source>
        <dbReference type="ARBA" id="ARBA00022737"/>
    </source>
</evidence>
<dbReference type="CDD" id="cd00054">
    <property type="entry name" value="EGF_CA"/>
    <property type="match status" value="2"/>
</dbReference>
<feature type="domain" description="EGF-like" evidence="13">
    <location>
        <begin position="1222"/>
        <end position="1264"/>
    </location>
</feature>
<dbReference type="PROSITE" id="PS01180">
    <property type="entry name" value="CUB"/>
    <property type="match status" value="1"/>
</dbReference>
<dbReference type="PROSITE" id="PS51233">
    <property type="entry name" value="VWFD"/>
    <property type="match status" value="1"/>
</dbReference>
<dbReference type="SMART" id="SM00181">
    <property type="entry name" value="EGF"/>
    <property type="match status" value="13"/>
</dbReference>
<dbReference type="SMART" id="SM00042">
    <property type="entry name" value="CUB"/>
    <property type="match status" value="1"/>
</dbReference>
<evidence type="ECO:0000259" key="12">
    <source>
        <dbReference type="PROSITE" id="PS01180"/>
    </source>
</evidence>
<comment type="subcellular location">
    <subcellularLocation>
        <location evidence="1">Membrane</location>
    </subcellularLocation>
</comment>
<dbReference type="GO" id="GO:0016020">
    <property type="term" value="C:membrane"/>
    <property type="evidence" value="ECO:0007669"/>
    <property type="project" value="UniProtKB-SubCell"/>
</dbReference>
<feature type="region of interest" description="Disordered" evidence="10">
    <location>
        <begin position="1644"/>
        <end position="1730"/>
    </location>
</feature>
<dbReference type="CDD" id="cd00041">
    <property type="entry name" value="CUB"/>
    <property type="match status" value="1"/>
</dbReference>
<dbReference type="FunFam" id="2.10.25.10:FF:000003">
    <property type="entry name" value="fibrillin-1 isoform X1"/>
    <property type="match status" value="1"/>
</dbReference>
<dbReference type="InterPro" id="IPR018097">
    <property type="entry name" value="EGF_Ca-bd_CS"/>
</dbReference>
<dbReference type="Gene3D" id="2.60.120.290">
    <property type="entry name" value="Spermadhesin, CUB domain"/>
    <property type="match status" value="1"/>
</dbReference>
<accession>A0ABD0JV32</accession>
<feature type="compositionally biased region" description="Basic and acidic residues" evidence="10">
    <location>
        <begin position="1673"/>
        <end position="1689"/>
    </location>
</feature>
<evidence type="ECO:0000256" key="6">
    <source>
        <dbReference type="ARBA" id="ARBA00023157"/>
    </source>
</evidence>
<dbReference type="Pfam" id="PF00094">
    <property type="entry name" value="VWD"/>
    <property type="match status" value="1"/>
</dbReference>
<dbReference type="Pfam" id="PF00431">
    <property type="entry name" value="CUB"/>
    <property type="match status" value="1"/>
</dbReference>
<evidence type="ECO:0000259" key="14">
    <source>
        <dbReference type="PROSITE" id="PS50856"/>
    </source>
</evidence>
<feature type="domain" description="EGF-like" evidence="13">
    <location>
        <begin position="1179"/>
        <end position="1221"/>
    </location>
</feature>
<dbReference type="PROSITE" id="PS01187">
    <property type="entry name" value="EGF_CA"/>
    <property type="match status" value="3"/>
</dbReference>
<dbReference type="SUPFAM" id="SSF57184">
    <property type="entry name" value="Growth factor receptor domain"/>
    <property type="match status" value="2"/>
</dbReference>
<feature type="domain" description="EGF-like" evidence="13">
    <location>
        <begin position="1338"/>
        <end position="1376"/>
    </location>
</feature>
<reference evidence="16 17" key="1">
    <citation type="journal article" date="2023" name="Sci. Data">
        <title>Genome assembly of the Korean intertidal mud-creeper Batillaria attramentaria.</title>
        <authorList>
            <person name="Patra A.K."/>
            <person name="Ho P.T."/>
            <person name="Jun S."/>
            <person name="Lee S.J."/>
            <person name="Kim Y."/>
            <person name="Won Y.J."/>
        </authorList>
    </citation>
    <scope>NUCLEOTIDE SEQUENCE [LARGE SCALE GENOMIC DNA]</scope>
    <source>
        <strain evidence="16">Wonlab-2016</strain>
    </source>
</reference>
<feature type="compositionally biased region" description="Polar residues" evidence="10">
    <location>
        <begin position="1690"/>
        <end position="1699"/>
    </location>
</feature>
<keyword evidence="3" id="KW-0732">Signal</keyword>
<feature type="domain" description="EGF-like" evidence="13">
    <location>
        <begin position="1010"/>
        <end position="1046"/>
    </location>
</feature>
<protein>
    <submittedName>
        <fullName evidence="16">Uncharacterized protein</fullName>
    </submittedName>
</protein>
<evidence type="ECO:0000256" key="9">
    <source>
        <dbReference type="PROSITE-ProRule" id="PRU00076"/>
    </source>
</evidence>
<evidence type="ECO:0000256" key="8">
    <source>
        <dbReference type="PROSITE-ProRule" id="PRU00059"/>
    </source>
</evidence>
<evidence type="ECO:0000256" key="2">
    <source>
        <dbReference type="ARBA" id="ARBA00022536"/>
    </source>
</evidence>
<dbReference type="PANTHER" id="PTHR24050:SF27">
    <property type="entry name" value="FIBRILLIN-1"/>
    <property type="match status" value="1"/>
</dbReference>
<dbReference type="InterPro" id="IPR052235">
    <property type="entry name" value="Nephronectin_domain"/>
</dbReference>
<dbReference type="InterPro" id="IPR001846">
    <property type="entry name" value="VWF_type-D"/>
</dbReference>
<dbReference type="Proteomes" id="UP001519460">
    <property type="component" value="Unassembled WGS sequence"/>
</dbReference>
<evidence type="ECO:0000313" key="17">
    <source>
        <dbReference type="Proteomes" id="UP001519460"/>
    </source>
</evidence>
<dbReference type="InterPro" id="IPR005533">
    <property type="entry name" value="AMOP_dom"/>
</dbReference>
<evidence type="ECO:0000256" key="10">
    <source>
        <dbReference type="SAM" id="MobiDB-lite"/>
    </source>
</evidence>
<dbReference type="PROSITE" id="PS00010">
    <property type="entry name" value="ASX_HYDROXYL"/>
    <property type="match status" value="4"/>
</dbReference>
<dbReference type="EMBL" id="JACVVK020000319">
    <property type="protein sequence ID" value="KAK7478681.1"/>
    <property type="molecule type" value="Genomic_DNA"/>
</dbReference>
<gene>
    <name evidence="16" type="ORF">BaRGS_00030066</name>
</gene>
<evidence type="ECO:0000256" key="11">
    <source>
        <dbReference type="SAM" id="Phobius"/>
    </source>
</evidence>
<comment type="caution">
    <text evidence="16">The sequence shown here is derived from an EMBL/GenBank/DDBJ whole genome shotgun (WGS) entry which is preliminary data.</text>
</comment>
<dbReference type="SMART" id="SM00200">
    <property type="entry name" value="SEA"/>
    <property type="match status" value="1"/>
</dbReference>
<dbReference type="InterPro" id="IPR000152">
    <property type="entry name" value="EGF-type_Asp/Asn_hydroxyl_site"/>
</dbReference>
<dbReference type="InterPro" id="IPR035914">
    <property type="entry name" value="Sperma_CUB_dom_sf"/>
</dbReference>
<dbReference type="InterPro" id="IPR003886">
    <property type="entry name" value="NIDO_dom"/>
</dbReference>
<dbReference type="InterPro" id="IPR000742">
    <property type="entry name" value="EGF"/>
</dbReference>
<evidence type="ECO:0000256" key="3">
    <source>
        <dbReference type="ARBA" id="ARBA00022729"/>
    </source>
</evidence>
<dbReference type="InterPro" id="IPR009030">
    <property type="entry name" value="Growth_fac_rcpt_cys_sf"/>
</dbReference>